<organism evidence="2">
    <name type="scientific">Serpula lacrymans var. lacrymans (strain S7.3)</name>
    <name type="common">Dry rot fungus</name>
    <dbReference type="NCBI Taxonomy" id="936435"/>
    <lineage>
        <taxon>Eukaryota</taxon>
        <taxon>Fungi</taxon>
        <taxon>Dikarya</taxon>
        <taxon>Basidiomycota</taxon>
        <taxon>Agaricomycotina</taxon>
        <taxon>Agaricomycetes</taxon>
        <taxon>Agaricomycetidae</taxon>
        <taxon>Boletales</taxon>
        <taxon>Coniophorineae</taxon>
        <taxon>Serpulaceae</taxon>
        <taxon>Serpula</taxon>
    </lineage>
</organism>
<sequence length="94" mass="10624">EHREIQRTILGVIAGCAPPTFIRAICAIIDFIYQAQSPVHTTSSVATMVDMLKEFHEEKDVILMKGARKGKKGPLKHFWIPKLELMQNFACSIK</sequence>
<protein>
    <submittedName>
        <fullName evidence="1">Uncharacterized protein</fullName>
    </submittedName>
</protein>
<dbReference type="OrthoDB" id="2663825at2759"/>
<evidence type="ECO:0000313" key="1">
    <source>
        <dbReference type="EMBL" id="EGN91474.1"/>
    </source>
</evidence>
<feature type="non-terminal residue" evidence="1">
    <location>
        <position position="1"/>
    </location>
</feature>
<gene>
    <name evidence="1" type="ORF">SERLA73DRAFT_29507</name>
</gene>
<name>F8QJP7_SERL3</name>
<dbReference type="EMBL" id="GL945666">
    <property type="protein sequence ID" value="EGN91474.1"/>
    <property type="molecule type" value="Genomic_DNA"/>
</dbReference>
<dbReference type="HOGENOM" id="CLU_006344_12_5_1"/>
<dbReference type="InParanoid" id="F8QJP7"/>
<proteinExistence type="predicted"/>
<dbReference type="Proteomes" id="UP000008063">
    <property type="component" value="Unassembled WGS sequence"/>
</dbReference>
<accession>F8QJP7</accession>
<evidence type="ECO:0000313" key="2">
    <source>
        <dbReference type="Proteomes" id="UP000008063"/>
    </source>
</evidence>
<reference evidence="2" key="1">
    <citation type="journal article" date="2011" name="Science">
        <title>The plant cell wall-decomposing machinery underlies the functional diversity of forest fungi.</title>
        <authorList>
            <person name="Eastwood D.C."/>
            <person name="Floudas D."/>
            <person name="Binder M."/>
            <person name="Majcherczyk A."/>
            <person name="Schneider P."/>
            <person name="Aerts A."/>
            <person name="Asiegbu F.O."/>
            <person name="Baker S.E."/>
            <person name="Barry K."/>
            <person name="Bendiksby M."/>
            <person name="Blumentritt M."/>
            <person name="Coutinho P.M."/>
            <person name="Cullen D."/>
            <person name="de Vries R.P."/>
            <person name="Gathman A."/>
            <person name="Goodell B."/>
            <person name="Henrissat B."/>
            <person name="Ihrmark K."/>
            <person name="Kauserud H."/>
            <person name="Kohler A."/>
            <person name="LaButti K."/>
            <person name="Lapidus A."/>
            <person name="Lavin J.L."/>
            <person name="Lee Y.-H."/>
            <person name="Lindquist E."/>
            <person name="Lilly W."/>
            <person name="Lucas S."/>
            <person name="Morin E."/>
            <person name="Murat C."/>
            <person name="Oguiza J.A."/>
            <person name="Park J."/>
            <person name="Pisabarro A.G."/>
            <person name="Riley R."/>
            <person name="Rosling A."/>
            <person name="Salamov A."/>
            <person name="Schmidt O."/>
            <person name="Schmutz J."/>
            <person name="Skrede I."/>
            <person name="Stenlid J."/>
            <person name="Wiebenga A."/>
            <person name="Xie X."/>
            <person name="Kuees U."/>
            <person name="Hibbett D.S."/>
            <person name="Hoffmeister D."/>
            <person name="Hoegberg N."/>
            <person name="Martin F."/>
            <person name="Grigoriev I.V."/>
            <person name="Watkinson S.C."/>
        </authorList>
    </citation>
    <scope>NUCLEOTIDE SEQUENCE [LARGE SCALE GENOMIC DNA]</scope>
    <source>
        <strain evidence="2">strain S7.3</strain>
    </source>
</reference>
<dbReference type="AlphaFoldDB" id="F8QJP7"/>
<feature type="non-terminal residue" evidence="1">
    <location>
        <position position="94"/>
    </location>
</feature>
<keyword evidence="2" id="KW-1185">Reference proteome</keyword>